<sequence length="230" mass="26127">MILHFQCWLGTLPTTPLGAAPQALIFVVLWRLRRHNTTKKDLRGRLRRPRTPTGGSGAQPQARIASMDDDESPIPEEESTSVELARLAREAIESQAGEIDMQAARQRCQRVIDLYSSGQIINGLDYFHAAWVMLCGETQGHYYMARVLARLATQHGEERAWSLRAMAWDRWLVATGRPQRFGTQILKQGGRWSLGPVDPAVNDLERAMYGIPPLYVQHQSAEQLQRREER</sequence>
<feature type="compositionally biased region" description="Acidic residues" evidence="1">
    <location>
        <begin position="67"/>
        <end position="80"/>
    </location>
</feature>
<dbReference type="Proteomes" id="UP000054010">
    <property type="component" value="Unassembled WGS sequence"/>
</dbReference>
<protein>
    <submittedName>
        <fullName evidence="3">Uncharacterized protein</fullName>
    </submittedName>
</protein>
<dbReference type="eggNOG" id="COG0457">
    <property type="taxonomic scope" value="Bacteria"/>
</dbReference>
<keyword evidence="4" id="KW-1185">Reference proteome</keyword>
<proteinExistence type="predicted"/>
<dbReference type="AlphaFoldDB" id="E1II98"/>
<accession>E1II98</accession>
<keyword evidence="2" id="KW-1133">Transmembrane helix</keyword>
<evidence type="ECO:0000256" key="1">
    <source>
        <dbReference type="SAM" id="MobiDB-lite"/>
    </source>
</evidence>
<gene>
    <name evidence="3" type="ORF">OSCT_3049</name>
</gene>
<dbReference type="STRING" id="765420.OSCT_3049"/>
<feature type="region of interest" description="Disordered" evidence="1">
    <location>
        <begin position="40"/>
        <end position="80"/>
    </location>
</feature>
<comment type="caution">
    <text evidence="3">The sequence shown here is derived from an EMBL/GenBank/DDBJ whole genome shotgun (WGS) entry which is preliminary data.</text>
</comment>
<keyword evidence="2" id="KW-0472">Membrane</keyword>
<keyword evidence="2" id="KW-0812">Transmembrane</keyword>
<evidence type="ECO:0000313" key="4">
    <source>
        <dbReference type="Proteomes" id="UP000054010"/>
    </source>
</evidence>
<evidence type="ECO:0000256" key="2">
    <source>
        <dbReference type="SAM" id="Phobius"/>
    </source>
</evidence>
<organism evidence="3 4">
    <name type="scientific">Oscillochloris trichoides DG-6</name>
    <dbReference type="NCBI Taxonomy" id="765420"/>
    <lineage>
        <taxon>Bacteria</taxon>
        <taxon>Bacillati</taxon>
        <taxon>Chloroflexota</taxon>
        <taxon>Chloroflexia</taxon>
        <taxon>Chloroflexales</taxon>
        <taxon>Chloroflexineae</taxon>
        <taxon>Oscillochloridaceae</taxon>
        <taxon>Oscillochloris</taxon>
    </lineage>
</organism>
<feature type="transmembrane region" description="Helical" evidence="2">
    <location>
        <begin position="12"/>
        <end position="32"/>
    </location>
</feature>
<name>E1II98_9CHLR</name>
<evidence type="ECO:0000313" key="3">
    <source>
        <dbReference type="EMBL" id="EFO79084.1"/>
    </source>
</evidence>
<dbReference type="EMBL" id="ADVR01000130">
    <property type="protein sequence ID" value="EFO79084.1"/>
    <property type="molecule type" value="Genomic_DNA"/>
</dbReference>
<reference evidence="3 4" key="1">
    <citation type="journal article" date="2011" name="J. Bacteriol.">
        <title>Draft genome sequence of the anoxygenic filamentous phototrophic bacterium Oscillochloris trichoides subsp. DG-6.</title>
        <authorList>
            <person name="Kuznetsov B.B."/>
            <person name="Ivanovsky R.N."/>
            <person name="Keppen O.I."/>
            <person name="Sukhacheva M.V."/>
            <person name="Bumazhkin B.K."/>
            <person name="Patutina E.O."/>
            <person name="Beletsky A.V."/>
            <person name="Mardanov A.V."/>
            <person name="Baslerov R.V."/>
            <person name="Panteleeva A.N."/>
            <person name="Kolganova T.V."/>
            <person name="Ravin N.V."/>
            <person name="Skryabin K.G."/>
        </authorList>
    </citation>
    <scope>NUCLEOTIDE SEQUENCE [LARGE SCALE GENOMIC DNA]</scope>
    <source>
        <strain evidence="3 4">DG-6</strain>
    </source>
</reference>
<dbReference type="HOGENOM" id="CLU_105047_0_0_0"/>